<dbReference type="InterPro" id="IPR029154">
    <property type="entry name" value="HIBADH-like_NADP-bd"/>
</dbReference>
<dbReference type="InterPro" id="IPR008927">
    <property type="entry name" value="6-PGluconate_DH-like_C_sf"/>
</dbReference>
<feature type="domain" description="6-phosphogluconate dehydrogenase NADP-binding" evidence="5">
    <location>
        <begin position="3"/>
        <end position="162"/>
    </location>
</feature>
<dbReference type="Pfam" id="PF03446">
    <property type="entry name" value="NAD_binding_2"/>
    <property type="match status" value="1"/>
</dbReference>
<evidence type="ECO:0000259" key="5">
    <source>
        <dbReference type="Pfam" id="PF03446"/>
    </source>
</evidence>
<evidence type="ECO:0000256" key="1">
    <source>
        <dbReference type="ARBA" id="ARBA00009080"/>
    </source>
</evidence>
<dbReference type="SUPFAM" id="SSF51735">
    <property type="entry name" value="NAD(P)-binding Rossmann-fold domains"/>
    <property type="match status" value="1"/>
</dbReference>
<evidence type="ECO:0000256" key="2">
    <source>
        <dbReference type="ARBA" id="ARBA00023002"/>
    </source>
</evidence>
<evidence type="ECO:0000313" key="7">
    <source>
        <dbReference type="EMBL" id="EXG83310.1"/>
    </source>
</evidence>
<evidence type="ECO:0000259" key="6">
    <source>
        <dbReference type="Pfam" id="PF14833"/>
    </source>
</evidence>
<gene>
    <name evidence="7" type="ORF">SacsacDRAFT_0276</name>
</gene>
<dbReference type="RefSeq" id="WP_037282687.1">
    <property type="nucleotide sequence ID" value="NZ_KK073875.1"/>
</dbReference>
<dbReference type="InterPro" id="IPR036291">
    <property type="entry name" value="NAD(P)-bd_dom_sf"/>
</dbReference>
<evidence type="ECO:0000256" key="4">
    <source>
        <dbReference type="PIRSR" id="PIRSR000103-1"/>
    </source>
</evidence>
<organism evidence="7 8">
    <name type="scientific">Saccharibacillus sacchari DSM 19268</name>
    <dbReference type="NCBI Taxonomy" id="915437"/>
    <lineage>
        <taxon>Bacteria</taxon>
        <taxon>Bacillati</taxon>
        <taxon>Bacillota</taxon>
        <taxon>Bacilli</taxon>
        <taxon>Bacillales</taxon>
        <taxon>Paenibacillaceae</taxon>
        <taxon>Saccharibacillus</taxon>
    </lineage>
</organism>
<evidence type="ECO:0000313" key="8">
    <source>
        <dbReference type="Proteomes" id="UP000053380"/>
    </source>
</evidence>
<dbReference type="HOGENOM" id="CLU_035117_0_5_9"/>
<feature type="active site" evidence="4">
    <location>
        <position position="171"/>
    </location>
</feature>
<dbReference type="Gene3D" id="3.40.50.720">
    <property type="entry name" value="NAD(P)-binding Rossmann-like Domain"/>
    <property type="match status" value="1"/>
</dbReference>
<dbReference type="GO" id="GO:0050661">
    <property type="term" value="F:NADP binding"/>
    <property type="evidence" value="ECO:0007669"/>
    <property type="project" value="InterPro"/>
</dbReference>
<dbReference type="InterPro" id="IPR006115">
    <property type="entry name" value="6PGDH_NADP-bd"/>
</dbReference>
<protein>
    <submittedName>
        <fullName evidence="7">Beta-hydroxyacid dehydrogenase, 3-hydroxyisobutyrate dehydrogenase</fullName>
    </submittedName>
</protein>
<comment type="similarity">
    <text evidence="1">Belongs to the HIBADH-related family.</text>
</comment>
<dbReference type="InterPro" id="IPR013328">
    <property type="entry name" value="6PGD_dom2"/>
</dbReference>
<accession>A0A010YT18</accession>
<reference evidence="7 8" key="1">
    <citation type="submission" date="2013-07" db="EMBL/GenBank/DDBJ databases">
        <authorList>
            <consortium name="DOE Joint Genome Institute"/>
            <person name="Anderson I."/>
            <person name="Huntemann M."/>
            <person name="Han J."/>
            <person name="Chen A."/>
            <person name="Kyrpides N."/>
            <person name="Mavromatis K."/>
            <person name="Markowitz V."/>
            <person name="Palaniappan K."/>
            <person name="Ivanova N."/>
            <person name="Schaumberg A."/>
            <person name="Pati A."/>
            <person name="Liolios K."/>
            <person name="Nordberg H.P."/>
            <person name="Cantor M.N."/>
            <person name="Hua S.X."/>
            <person name="Woyke T."/>
        </authorList>
    </citation>
    <scope>NUCLEOTIDE SEQUENCE [LARGE SCALE GENOMIC DNA]</scope>
    <source>
        <strain evidence="7 8">DSM 19268</strain>
    </source>
</reference>
<dbReference type="Gene3D" id="1.10.1040.10">
    <property type="entry name" value="N-(1-d-carboxylethyl)-l-norvaline Dehydrogenase, domain 2"/>
    <property type="match status" value="1"/>
</dbReference>
<dbReference type="PATRIC" id="fig|915437.3.peg.293"/>
<dbReference type="PANTHER" id="PTHR43060">
    <property type="entry name" value="3-HYDROXYISOBUTYRATE DEHYDROGENASE-LIKE 1, MITOCHONDRIAL-RELATED"/>
    <property type="match status" value="1"/>
</dbReference>
<dbReference type="PANTHER" id="PTHR43060:SF15">
    <property type="entry name" value="3-HYDROXYISOBUTYRATE DEHYDROGENASE-LIKE 1, MITOCHONDRIAL-RELATED"/>
    <property type="match status" value="1"/>
</dbReference>
<dbReference type="EMBL" id="JFBU01000001">
    <property type="protein sequence ID" value="EXG83310.1"/>
    <property type="molecule type" value="Genomic_DNA"/>
</dbReference>
<keyword evidence="3" id="KW-0520">NAD</keyword>
<dbReference type="OrthoDB" id="9786703at2"/>
<dbReference type="InterPro" id="IPR015815">
    <property type="entry name" value="HIBADH-related"/>
</dbReference>
<dbReference type="GO" id="GO:0016491">
    <property type="term" value="F:oxidoreductase activity"/>
    <property type="evidence" value="ECO:0007669"/>
    <property type="project" value="UniProtKB-KW"/>
</dbReference>
<dbReference type="PIRSF" id="PIRSF000103">
    <property type="entry name" value="HIBADH"/>
    <property type="match status" value="1"/>
</dbReference>
<keyword evidence="8" id="KW-1185">Reference proteome</keyword>
<dbReference type="Pfam" id="PF14833">
    <property type="entry name" value="NAD_binding_11"/>
    <property type="match status" value="1"/>
</dbReference>
<dbReference type="Proteomes" id="UP000053380">
    <property type="component" value="Unassembled WGS sequence"/>
</dbReference>
<comment type="caution">
    <text evidence="7">The sequence shown here is derived from an EMBL/GenBank/DDBJ whole genome shotgun (WGS) entry which is preliminary data.</text>
</comment>
<dbReference type="SUPFAM" id="SSF48179">
    <property type="entry name" value="6-phosphogluconate dehydrogenase C-terminal domain-like"/>
    <property type="match status" value="1"/>
</dbReference>
<sequence>MTKLAWIGTGYMGLPMARNLLKAGHEVNVYNRTPAKAKPLADDGGKIVSSPKKAAEEAEAVFIMLTKGTAVEAVLEGEEGLLAGLEPNTVVVNMSTIAPGEAREFARRIQSAGGIYVDAPVSGSVAPAVNGQLVILAGGAEAAIEQCRPFFDALGKKTIVFGEVGAGSSAKLSINLLLGVMAQGISEALLAGEHAGLRREQLIEMIGESAVNTPMLAAKKDMWMNEEFPAAFMVSLLSKDLGLLTAEAKREGLDLPLAEAVDRTYADAVQSGKGELDMAAVWLELKERLPGSSD</sequence>
<dbReference type="GO" id="GO:0051287">
    <property type="term" value="F:NAD binding"/>
    <property type="evidence" value="ECO:0007669"/>
    <property type="project" value="InterPro"/>
</dbReference>
<evidence type="ECO:0000256" key="3">
    <source>
        <dbReference type="ARBA" id="ARBA00023027"/>
    </source>
</evidence>
<keyword evidence="2" id="KW-0560">Oxidoreductase</keyword>
<proteinExistence type="inferred from homology"/>
<dbReference type="AlphaFoldDB" id="A0A010YT18"/>
<feature type="domain" description="3-hydroxyisobutyrate dehydrogenase-like NAD-binding" evidence="6">
    <location>
        <begin position="165"/>
        <end position="281"/>
    </location>
</feature>
<name>A0A010YT18_9BACL</name>